<evidence type="ECO:0000313" key="1">
    <source>
        <dbReference type="EMBL" id="KAF9122469.1"/>
    </source>
</evidence>
<dbReference type="Gene3D" id="3.80.10.10">
    <property type="entry name" value="Ribonuclease Inhibitor"/>
    <property type="match status" value="1"/>
</dbReference>
<reference evidence="1" key="1">
    <citation type="journal article" date="2020" name="Fungal Divers.">
        <title>Resolving the Mortierellaceae phylogeny through synthesis of multi-gene phylogenetics and phylogenomics.</title>
        <authorList>
            <person name="Vandepol N."/>
            <person name="Liber J."/>
            <person name="Desiro A."/>
            <person name="Na H."/>
            <person name="Kennedy M."/>
            <person name="Barry K."/>
            <person name="Grigoriev I.V."/>
            <person name="Miller A.N."/>
            <person name="O'Donnell K."/>
            <person name="Stajich J.E."/>
            <person name="Bonito G."/>
        </authorList>
    </citation>
    <scope>NUCLEOTIDE SEQUENCE</scope>
    <source>
        <strain evidence="1">NRRL 6426</strain>
    </source>
</reference>
<accession>A0A9P5R753</accession>
<dbReference type="EMBL" id="JAAAUQ010002572">
    <property type="protein sequence ID" value="KAF9122469.1"/>
    <property type="molecule type" value="Genomic_DNA"/>
</dbReference>
<sequence>MQHSPSAIFFQTPELRALLSTFLTKKSIARLAKTCHRLRNSFVPLLWRDLAFTADKKVETSLQELMNLGRRAKFVSSLIITSSYLVMYINGLRDDASSASADPTAFLVERPPWLPVPDPHYCLPAKFYPMNRLTRLDCSLDGGLQDHYIARVARIEIQYPTQELAQLCWLIQLNPGLTHVSLRSVYFQSSLEVRSLARAINSLEQLSRLSIDSIPSRDNWRHVYWTMFLCCSPSLESLVIEAGEAPTEFVPQLTPGPEDLDVMLGPLRLYSDTEPRRSLRHLVLPISKQADMSLYFHILRLCPRLQRLDLVLLGRQEKEIRMIGPWIQQHCPEVSTVRIRQELPFHVEDVVLGLLAGLNTSWNTLQTVYYEKFVEGKARSMVNMVHQHHRTLRDVRLIDARTVCSDGIRALLTTCAGLERLEIVNGKGPTGRVAIEDLVAQPWVCHGLRILQMRVIWGKFEDRCPYYLQDPNTIMSQKDFARWVLLEKFYFQVGSMTKLEVLGLKAYLAVDINDIPDHELYDGIEDDMRDKAAFPQLLTLGNEKTDRVGYLNYLYRLKNLRELRGSVHLVSEEIEETFRQREVEWVARHWPRLKVIELIQYQAAKPKRIKGNTHLNWLMKHLPGIDIRRPPTGHAVMGRKDYLQEHFDDCF</sequence>
<organism evidence="1 2">
    <name type="scientific">Linnemannia schmuckeri</name>
    <dbReference type="NCBI Taxonomy" id="64567"/>
    <lineage>
        <taxon>Eukaryota</taxon>
        <taxon>Fungi</taxon>
        <taxon>Fungi incertae sedis</taxon>
        <taxon>Mucoromycota</taxon>
        <taxon>Mortierellomycotina</taxon>
        <taxon>Mortierellomycetes</taxon>
        <taxon>Mortierellales</taxon>
        <taxon>Mortierellaceae</taxon>
        <taxon>Linnemannia</taxon>
    </lineage>
</organism>
<proteinExistence type="predicted"/>
<dbReference type="InterPro" id="IPR032675">
    <property type="entry name" value="LRR_dom_sf"/>
</dbReference>
<dbReference type="OrthoDB" id="2363096at2759"/>
<dbReference type="Proteomes" id="UP000748756">
    <property type="component" value="Unassembled WGS sequence"/>
</dbReference>
<name>A0A9P5R753_9FUNG</name>
<evidence type="ECO:0008006" key="3">
    <source>
        <dbReference type="Google" id="ProtNLM"/>
    </source>
</evidence>
<keyword evidence="2" id="KW-1185">Reference proteome</keyword>
<gene>
    <name evidence="1" type="ORF">BG015_005548</name>
</gene>
<evidence type="ECO:0000313" key="2">
    <source>
        <dbReference type="Proteomes" id="UP000748756"/>
    </source>
</evidence>
<protein>
    <recommendedName>
        <fullName evidence="3">F-box domain-containing protein</fullName>
    </recommendedName>
</protein>
<dbReference type="SUPFAM" id="SSF52047">
    <property type="entry name" value="RNI-like"/>
    <property type="match status" value="1"/>
</dbReference>
<comment type="caution">
    <text evidence="1">The sequence shown here is derived from an EMBL/GenBank/DDBJ whole genome shotgun (WGS) entry which is preliminary data.</text>
</comment>
<dbReference type="AlphaFoldDB" id="A0A9P5R753"/>